<keyword evidence="3" id="KW-0812">Transmembrane</keyword>
<feature type="domain" description="BTB" evidence="4">
    <location>
        <begin position="758"/>
        <end position="833"/>
    </location>
</feature>
<keyword evidence="3" id="KW-1133">Transmembrane helix</keyword>
<evidence type="ECO:0000256" key="1">
    <source>
        <dbReference type="ARBA" id="ARBA00022737"/>
    </source>
</evidence>
<dbReference type="CDD" id="cd14733">
    <property type="entry name" value="BACK"/>
    <property type="match status" value="1"/>
</dbReference>
<dbReference type="CDD" id="cd18186">
    <property type="entry name" value="BTB_POZ_ZBTB_KLHL-like"/>
    <property type="match status" value="1"/>
</dbReference>
<dbReference type="SUPFAM" id="SSF50985">
    <property type="entry name" value="RCC1/BLIP-II"/>
    <property type="match status" value="1"/>
</dbReference>
<accession>A0ABD3FQD1</accession>
<reference evidence="5 6" key="1">
    <citation type="submission" date="2024-09" db="EMBL/GenBank/DDBJ databases">
        <title>Genome sequencing and assembly of Phytophthora oleae, isolate VK10A, causative agent of rot of olive drupes.</title>
        <authorList>
            <person name="Conti Taguali S."/>
            <person name="Riolo M."/>
            <person name="La Spada F."/>
            <person name="Cacciola S.O."/>
            <person name="Dionisio G."/>
        </authorList>
    </citation>
    <scope>NUCLEOTIDE SEQUENCE [LARGE SCALE GENOMIC DNA]</scope>
    <source>
        <strain evidence="5 6">VK10A</strain>
    </source>
</reference>
<dbReference type="InterPro" id="IPR011333">
    <property type="entry name" value="SKP1/BTB/POZ_sf"/>
</dbReference>
<protein>
    <recommendedName>
        <fullName evidence="4">BTB domain-containing protein</fullName>
    </recommendedName>
</protein>
<comment type="caution">
    <text evidence="5">The sequence shown here is derived from an EMBL/GenBank/DDBJ whole genome shotgun (WGS) entry which is preliminary data.</text>
</comment>
<keyword evidence="1" id="KW-0677">Repeat</keyword>
<feature type="transmembrane region" description="Helical" evidence="3">
    <location>
        <begin position="1008"/>
        <end position="1028"/>
    </location>
</feature>
<dbReference type="InterPro" id="IPR000408">
    <property type="entry name" value="Reg_chr_condens"/>
</dbReference>
<dbReference type="Gene3D" id="1.25.40.420">
    <property type="match status" value="1"/>
</dbReference>
<dbReference type="InterPro" id="IPR058923">
    <property type="entry name" value="RCC1-like_dom"/>
</dbReference>
<name>A0ABD3FQD1_9STRA</name>
<dbReference type="PROSITE" id="PS00626">
    <property type="entry name" value="RCC1_2"/>
    <property type="match status" value="1"/>
</dbReference>
<evidence type="ECO:0000259" key="4">
    <source>
        <dbReference type="PROSITE" id="PS50097"/>
    </source>
</evidence>
<dbReference type="Gene3D" id="3.30.710.10">
    <property type="entry name" value="Potassium Channel Kv1.1, Chain A"/>
    <property type="match status" value="2"/>
</dbReference>
<dbReference type="SUPFAM" id="SSF54695">
    <property type="entry name" value="POZ domain"/>
    <property type="match status" value="2"/>
</dbReference>
<evidence type="ECO:0000256" key="3">
    <source>
        <dbReference type="SAM" id="Phobius"/>
    </source>
</evidence>
<feature type="transmembrane region" description="Helical" evidence="3">
    <location>
        <begin position="976"/>
        <end position="996"/>
    </location>
</feature>
<dbReference type="InterPro" id="IPR009091">
    <property type="entry name" value="RCC1/BLIP-II"/>
</dbReference>
<feature type="repeat" description="RCC1" evidence="2">
    <location>
        <begin position="143"/>
        <end position="198"/>
    </location>
</feature>
<dbReference type="PANTHER" id="PTHR22872">
    <property type="entry name" value="BTK-BINDING PROTEIN-RELATED"/>
    <property type="match status" value="1"/>
</dbReference>
<dbReference type="EMBL" id="JBIMZQ010000010">
    <property type="protein sequence ID" value="KAL3668963.1"/>
    <property type="molecule type" value="Genomic_DNA"/>
</dbReference>
<evidence type="ECO:0000313" key="5">
    <source>
        <dbReference type="EMBL" id="KAL3668963.1"/>
    </source>
</evidence>
<dbReference type="InterPro" id="IPR051625">
    <property type="entry name" value="Signaling_Regulatory_Domain"/>
</dbReference>
<keyword evidence="3" id="KW-0472">Membrane</keyword>
<feature type="domain" description="BTB" evidence="4">
    <location>
        <begin position="585"/>
        <end position="663"/>
    </location>
</feature>
<organism evidence="5 6">
    <name type="scientific">Phytophthora oleae</name>
    <dbReference type="NCBI Taxonomy" id="2107226"/>
    <lineage>
        <taxon>Eukaryota</taxon>
        <taxon>Sar</taxon>
        <taxon>Stramenopiles</taxon>
        <taxon>Oomycota</taxon>
        <taxon>Peronosporomycetes</taxon>
        <taxon>Peronosporales</taxon>
        <taxon>Peronosporaceae</taxon>
        <taxon>Phytophthora</taxon>
    </lineage>
</organism>
<keyword evidence="6" id="KW-1185">Reference proteome</keyword>
<dbReference type="PROSITE" id="PS50097">
    <property type="entry name" value="BTB"/>
    <property type="match status" value="2"/>
</dbReference>
<dbReference type="PRINTS" id="PR00633">
    <property type="entry name" value="RCCNDNSATION"/>
</dbReference>
<feature type="repeat" description="RCC1" evidence="2">
    <location>
        <begin position="347"/>
        <end position="398"/>
    </location>
</feature>
<dbReference type="Pfam" id="PF00651">
    <property type="entry name" value="BTB"/>
    <property type="match status" value="2"/>
</dbReference>
<dbReference type="SMART" id="SM00225">
    <property type="entry name" value="BTB"/>
    <property type="match status" value="2"/>
</dbReference>
<dbReference type="Pfam" id="PF13540">
    <property type="entry name" value="RCC1_2"/>
    <property type="match status" value="1"/>
</dbReference>
<proteinExistence type="predicted"/>
<dbReference type="Proteomes" id="UP001632037">
    <property type="component" value="Unassembled WGS sequence"/>
</dbReference>
<sequence>MIASAVETRDAASTSNELEVSEMVEEMRQCTRRLDEILQHLHDVGFDGTDVDQFVEAEEQDEDTKGSDAEFGDCLNEPVKFTIPSPAPLPELLKVSVWGAHDDADTLSPSSFQTLHIATPLPRNRIVEAACSRFHTLFLNDMGLVFAYGHNLDGALGIGEELSGYVTQPTLVEFFFDNLVVVQQISCGGDQLTGAHSAAVAQDGSLFTWGIGVALGTGTLRSASTPQRVELPQREVVQEDYSNSSFAAQSVSCGSGFCVAISRGGHAFSWGKLADGRLGLGQIPIIAKTSRRHGGGTVRKQFQLFQLHPKRIQSLFRANSSTVRSEDVLFLKVDCGDAHCVGLTSEGELVTWGRGGSGQQGRGDVSDTFTPTVVPKFTGTRWRDIAAGENWSMALAIDGNVWTWGGCGAAVLGHGLHGSKKNALLAQTVLQRHQRLLSQGKNTSPALLSSPKLPQLRWMVPQLISCFSTPDIRICRLSAGVQHAAAISDTGDLYMWGDGYSEVNIDDADSSNVVLSSLPKLVNSGQRVSGDISTSRNEADIGTHSVEHVVCGGRQTIAFTSGSFLGRSLSQLYRDSSKETATADSDLVLIVSGQRLQAHKLLLAQRSPVLRELILEEEQQHSRSDRKSLSGTEPLELLLPRLRVDVARALLEYIYTDSFTLEVSKSSYFLLRDVLRAAKLYKLPSLVQLCRARLFSASPASLFGASSPPSLLDGIAEDDVLDDIDSEEEAEESVGNPSGDLRTLNDDMKFALSDDVWADTVLLAEGRSIPAHRCMLIARSQYFRALLAFNRSALHPDSEVSNKKMALVKVEDTYAGIVRVLRFIYYDQVTLPQVNTKVGDIEMEAESEQVNDQLLEDLVAADKYGLERMKRLCEHAIAVTAANCLDVLAVAELVHAPHLKQVAMSFVRTHLAAVTARQEEFLHFQQSLPDVLEELYTSLRDSSQEEVLLREWYTDVNKGLDAQREEREAQWSKTSAAAMFPWVPLSLTIVFGTLYLSVMHTQEHEFSAVPATNLVAVAAIVVAISWGICSRSKT</sequence>
<dbReference type="PROSITE" id="PS50012">
    <property type="entry name" value="RCC1_3"/>
    <property type="match status" value="3"/>
</dbReference>
<dbReference type="AlphaFoldDB" id="A0ABD3FQD1"/>
<gene>
    <name evidence="5" type="ORF">V7S43_006251</name>
</gene>
<evidence type="ECO:0000256" key="2">
    <source>
        <dbReference type="PROSITE-ProRule" id="PRU00235"/>
    </source>
</evidence>
<dbReference type="Gene3D" id="2.130.10.30">
    <property type="entry name" value="Regulator of chromosome condensation 1/beta-lactamase-inhibitor protein II"/>
    <property type="match status" value="2"/>
</dbReference>
<dbReference type="InterPro" id="IPR000210">
    <property type="entry name" value="BTB/POZ_dom"/>
</dbReference>
<feature type="repeat" description="RCC1" evidence="2">
    <location>
        <begin position="265"/>
        <end position="346"/>
    </location>
</feature>
<evidence type="ECO:0000313" key="6">
    <source>
        <dbReference type="Proteomes" id="UP001632037"/>
    </source>
</evidence>
<dbReference type="Pfam" id="PF25390">
    <property type="entry name" value="WD40_RLD"/>
    <property type="match status" value="1"/>
</dbReference>